<accession>A0A7M2Y945</accession>
<evidence type="ECO:0000313" key="2">
    <source>
        <dbReference type="Proteomes" id="UP000594195"/>
    </source>
</evidence>
<evidence type="ECO:0000313" key="1">
    <source>
        <dbReference type="EMBL" id="QOW09863.1"/>
    </source>
</evidence>
<reference evidence="1 2" key="1">
    <citation type="submission" date="2019-05" db="EMBL/GenBank/DDBJ databases">
        <title>Chryseobacterium sp. isolated from King George Island, maritime Antarctica.</title>
        <authorList>
            <person name="Peng X."/>
        </authorList>
    </citation>
    <scope>NUCLEOTIDE SEQUENCE [LARGE SCALE GENOMIC DNA]</scope>
    <source>
        <strain evidence="1 2">7-3A</strain>
    </source>
</reference>
<dbReference type="RefSeq" id="WP_193813080.1">
    <property type="nucleotide sequence ID" value="NZ_CP040442.1"/>
</dbReference>
<sequence>MFRSLIYNKKICAFKPHHRQYATVTSNLTHMPSIEIISINSKGLNLNQDEFDFAIIEESEKIETHRSLYFDFLKTLSGTIIHIGNPEMIDNIDNGFFGGKLIDWSFGEENKFKFLKTYENDFLKILKIAHEKSPKKLILFLTDYQFAGSNANEIKYLTLEKFIEEYQQNGVEFNKLYEIEN</sequence>
<proteinExistence type="predicted"/>
<organism evidence="1 2">
    <name type="scientific">Kaistella flava</name>
    <name type="common">ex Peng et al. 2021</name>
    <dbReference type="NCBI Taxonomy" id="2038776"/>
    <lineage>
        <taxon>Bacteria</taxon>
        <taxon>Pseudomonadati</taxon>
        <taxon>Bacteroidota</taxon>
        <taxon>Flavobacteriia</taxon>
        <taxon>Flavobacteriales</taxon>
        <taxon>Weeksellaceae</taxon>
        <taxon>Chryseobacterium group</taxon>
        <taxon>Kaistella</taxon>
    </lineage>
</organism>
<gene>
    <name evidence="1" type="ORF">Q73A0000_05540</name>
</gene>
<dbReference type="KEGG" id="kfa:Q73A0000_05540"/>
<dbReference type="AlphaFoldDB" id="A0A7M2Y945"/>
<name>A0A7M2Y945_9FLAO</name>
<protein>
    <submittedName>
        <fullName evidence="1">Uncharacterized protein</fullName>
    </submittedName>
</protein>
<keyword evidence="2" id="KW-1185">Reference proteome</keyword>
<dbReference type="Proteomes" id="UP000594195">
    <property type="component" value="Chromosome"/>
</dbReference>
<dbReference type="EMBL" id="CP040442">
    <property type="protein sequence ID" value="QOW09863.1"/>
    <property type="molecule type" value="Genomic_DNA"/>
</dbReference>